<dbReference type="PANTHER" id="PTHR20966:SF2">
    <property type="entry name" value="ANKYRIN REPEAT AND SOCS BOX PROTEIN 17"/>
    <property type="match status" value="1"/>
</dbReference>
<evidence type="ECO:0000256" key="1">
    <source>
        <dbReference type="ARBA" id="ARBA00022786"/>
    </source>
</evidence>
<sequence length="347" mass="39207">MGDSTMELFINCFFDQVFTELDRGSLIPRYKRKQLVDYFSTIIYGCCRGDSDSDSSFDAQAGCKKAVTCALDYHEAMRAKNRNLCLLGKYHAVVYVALKISFDWKLRDAPTLTRLLENVFTCEATFERLFEGAIFGPKITHLISGWKSDFANRAENIDAVAFFLDHAAAEQLEFPSLGTRRRLIDIPMTSYNQMTPAKIAAQAAKLDVLTLLVRYGAVLTDERHPVKFCAFQPVLYKLNACCEEEKELPADFLACLELLLRAVERIPNLFPEDSEAESSDDFVSVHPELIERGIVPLSKVGLEPVDLKHLSRCAVRRALNDSWQLPHGIQRLDVPGPVKQYLDLEVD</sequence>
<name>A0A9P0F2C9_BEMTA</name>
<dbReference type="AlphaFoldDB" id="A0A9P0F2C9"/>
<protein>
    <recommendedName>
        <fullName evidence="3">SOCS box domain-containing protein</fullName>
    </recommendedName>
</protein>
<feature type="domain" description="SOCS box" evidence="3">
    <location>
        <begin position="304"/>
        <end position="345"/>
    </location>
</feature>
<dbReference type="SMART" id="SM00969">
    <property type="entry name" value="SOCS_box"/>
    <property type="match status" value="1"/>
</dbReference>
<dbReference type="InterPro" id="IPR039147">
    <property type="entry name" value="ASB17"/>
</dbReference>
<gene>
    <name evidence="4" type="ORF">BEMITA_LOCUS5832</name>
</gene>
<evidence type="ECO:0000259" key="3">
    <source>
        <dbReference type="SMART" id="SM00969"/>
    </source>
</evidence>
<keyword evidence="1" id="KW-0833">Ubl conjugation pathway</keyword>
<reference evidence="4" key="1">
    <citation type="submission" date="2021-12" db="EMBL/GenBank/DDBJ databases">
        <authorList>
            <person name="King R."/>
        </authorList>
    </citation>
    <scope>NUCLEOTIDE SEQUENCE</scope>
</reference>
<dbReference type="Pfam" id="PF07525">
    <property type="entry name" value="SOCS_box"/>
    <property type="match status" value="1"/>
</dbReference>
<evidence type="ECO:0000313" key="4">
    <source>
        <dbReference type="EMBL" id="CAH0386758.1"/>
    </source>
</evidence>
<keyword evidence="2" id="KW-0040">ANK repeat</keyword>
<proteinExistence type="predicted"/>
<evidence type="ECO:0000313" key="5">
    <source>
        <dbReference type="Proteomes" id="UP001152759"/>
    </source>
</evidence>
<accession>A0A9P0F2C9</accession>
<keyword evidence="5" id="KW-1185">Reference proteome</keyword>
<dbReference type="EMBL" id="OU963864">
    <property type="protein sequence ID" value="CAH0386758.1"/>
    <property type="molecule type" value="Genomic_DNA"/>
</dbReference>
<organism evidence="4 5">
    <name type="scientific">Bemisia tabaci</name>
    <name type="common">Sweetpotato whitefly</name>
    <name type="synonym">Aleurodes tabaci</name>
    <dbReference type="NCBI Taxonomy" id="7038"/>
    <lineage>
        <taxon>Eukaryota</taxon>
        <taxon>Metazoa</taxon>
        <taxon>Ecdysozoa</taxon>
        <taxon>Arthropoda</taxon>
        <taxon>Hexapoda</taxon>
        <taxon>Insecta</taxon>
        <taxon>Pterygota</taxon>
        <taxon>Neoptera</taxon>
        <taxon>Paraneoptera</taxon>
        <taxon>Hemiptera</taxon>
        <taxon>Sternorrhyncha</taxon>
        <taxon>Aleyrodoidea</taxon>
        <taxon>Aleyrodidae</taxon>
        <taxon>Aleyrodinae</taxon>
        <taxon>Bemisia</taxon>
    </lineage>
</organism>
<dbReference type="KEGG" id="btab:109029769"/>
<evidence type="ECO:0000256" key="2">
    <source>
        <dbReference type="ARBA" id="ARBA00023043"/>
    </source>
</evidence>
<dbReference type="PANTHER" id="PTHR20966">
    <property type="entry name" value="ANKYRIN REPEAT AND SOCS BOX PROTEIN 17"/>
    <property type="match status" value="1"/>
</dbReference>
<dbReference type="Proteomes" id="UP001152759">
    <property type="component" value="Chromosome 3"/>
</dbReference>
<dbReference type="InterPro" id="IPR001496">
    <property type="entry name" value="SOCS_box"/>
</dbReference>